<feature type="transmembrane region" description="Helical" evidence="1">
    <location>
        <begin position="7"/>
        <end position="33"/>
    </location>
</feature>
<dbReference type="RefSeq" id="WP_311721527.1">
    <property type="nucleotide sequence ID" value="NZ_JAVRFD010000001.1"/>
</dbReference>
<evidence type="ECO:0000259" key="2">
    <source>
        <dbReference type="Pfam" id="PF05569"/>
    </source>
</evidence>
<keyword evidence="1" id="KW-1133">Transmembrane helix</keyword>
<dbReference type="PANTHER" id="PTHR34978:SF3">
    <property type="entry name" value="SLR0241 PROTEIN"/>
    <property type="match status" value="1"/>
</dbReference>
<comment type="caution">
    <text evidence="3">The sequence shown here is derived from an EMBL/GenBank/DDBJ whole genome shotgun (WGS) entry which is preliminary data.</text>
</comment>
<accession>A0ABU2X5T6</accession>
<dbReference type="InterPro" id="IPR052173">
    <property type="entry name" value="Beta-lactam_resp_regulator"/>
</dbReference>
<dbReference type="CDD" id="cd07326">
    <property type="entry name" value="M56_BlaR1_MecR1_like"/>
    <property type="match status" value="1"/>
</dbReference>
<name>A0ABU2X5T6_9ACTN</name>
<evidence type="ECO:0000313" key="3">
    <source>
        <dbReference type="EMBL" id="MDT0541269.1"/>
    </source>
</evidence>
<dbReference type="PANTHER" id="PTHR34978">
    <property type="entry name" value="POSSIBLE SENSOR-TRANSDUCER PROTEIN BLAR"/>
    <property type="match status" value="1"/>
</dbReference>
<dbReference type="Proteomes" id="UP001180754">
    <property type="component" value="Unassembled WGS sequence"/>
</dbReference>
<gene>
    <name evidence="3" type="ORF">RND15_00880</name>
</gene>
<dbReference type="Pfam" id="PF05569">
    <property type="entry name" value="Peptidase_M56"/>
    <property type="match status" value="1"/>
</dbReference>
<feature type="transmembrane region" description="Helical" evidence="1">
    <location>
        <begin position="256"/>
        <end position="278"/>
    </location>
</feature>
<sequence length="289" mass="29862">MTGHRAFWTLVAISATIRAAVACLGCCLAMAPAWRITHHGVGPGLLSSAVWAGAVLLILSVAGAVRSVQRVRRGLVATRAVGRHVRAAAVDDAAVRAAARQVDPTVPVDVVEDVGRFAFAYGLLRPRVAVSSGLVESATSEELRAVLVHEAEHVRGRDPLRALVAGFLTAQHFALPLLGHLRAAVVADRELAADRCAMARCGAGAVAGALLKVGDAPRWAHAAPAAAMGGRALLAARITQLEGDPPPPPRPDRRQVAVTAAGAALYAWAIAGSAWLIAATPLICLGRGH</sequence>
<evidence type="ECO:0000313" key="4">
    <source>
        <dbReference type="Proteomes" id="UP001180754"/>
    </source>
</evidence>
<evidence type="ECO:0000256" key="1">
    <source>
        <dbReference type="SAM" id="Phobius"/>
    </source>
</evidence>
<protein>
    <submittedName>
        <fullName evidence="3">M56 family metallopeptidase</fullName>
    </submittedName>
</protein>
<keyword evidence="1" id="KW-0472">Membrane</keyword>
<keyword evidence="1" id="KW-0812">Transmembrane</keyword>
<dbReference type="InterPro" id="IPR008756">
    <property type="entry name" value="Peptidase_M56"/>
</dbReference>
<feature type="domain" description="Peptidase M56" evidence="2">
    <location>
        <begin position="49"/>
        <end position="239"/>
    </location>
</feature>
<dbReference type="Gene3D" id="3.30.2010.10">
    <property type="entry name" value="Metalloproteases ('zincins'), catalytic domain"/>
    <property type="match status" value="1"/>
</dbReference>
<feature type="transmembrane region" description="Helical" evidence="1">
    <location>
        <begin position="45"/>
        <end position="65"/>
    </location>
</feature>
<keyword evidence="4" id="KW-1185">Reference proteome</keyword>
<proteinExistence type="predicted"/>
<reference evidence="3" key="1">
    <citation type="submission" date="2024-05" db="EMBL/GenBank/DDBJ databases">
        <title>30 novel species of actinomycetes from the DSMZ collection.</title>
        <authorList>
            <person name="Nouioui I."/>
        </authorList>
    </citation>
    <scope>NUCLEOTIDE SEQUENCE</scope>
    <source>
        <strain evidence="3">DSM 41529</strain>
    </source>
</reference>
<dbReference type="EMBL" id="JAVRFD010000001">
    <property type="protein sequence ID" value="MDT0541269.1"/>
    <property type="molecule type" value="Genomic_DNA"/>
</dbReference>
<organism evidence="3 4">
    <name type="scientific">Streptomyces lonegramiae</name>
    <dbReference type="NCBI Taxonomy" id="3075524"/>
    <lineage>
        <taxon>Bacteria</taxon>
        <taxon>Bacillati</taxon>
        <taxon>Actinomycetota</taxon>
        <taxon>Actinomycetes</taxon>
        <taxon>Kitasatosporales</taxon>
        <taxon>Streptomycetaceae</taxon>
        <taxon>Streptomyces</taxon>
    </lineage>
</organism>